<organism evidence="2 3">
    <name type="scientific">Angomonas deanei</name>
    <dbReference type="NCBI Taxonomy" id="59799"/>
    <lineage>
        <taxon>Eukaryota</taxon>
        <taxon>Discoba</taxon>
        <taxon>Euglenozoa</taxon>
        <taxon>Kinetoplastea</taxon>
        <taxon>Metakinetoplastina</taxon>
        <taxon>Trypanosomatida</taxon>
        <taxon>Trypanosomatidae</taxon>
        <taxon>Strigomonadinae</taxon>
        <taxon>Angomonas</taxon>
    </lineage>
</organism>
<dbReference type="OrthoDB" id="248820at2759"/>
<name>A0A7G2CEZ0_9TRYP</name>
<evidence type="ECO:0000313" key="3">
    <source>
        <dbReference type="Proteomes" id="UP000515908"/>
    </source>
</evidence>
<feature type="compositionally biased region" description="Low complexity" evidence="1">
    <location>
        <begin position="581"/>
        <end position="594"/>
    </location>
</feature>
<keyword evidence="3" id="KW-1185">Reference proteome</keyword>
<dbReference type="Proteomes" id="UP000515908">
    <property type="component" value="Chromosome 11"/>
</dbReference>
<reference evidence="2 3" key="1">
    <citation type="submission" date="2020-08" db="EMBL/GenBank/DDBJ databases">
        <authorList>
            <person name="Newling K."/>
            <person name="Davey J."/>
            <person name="Forrester S."/>
        </authorList>
    </citation>
    <scope>NUCLEOTIDE SEQUENCE [LARGE SCALE GENOMIC DNA]</scope>
    <source>
        <strain evidence="3">Crithidia deanei Carvalho (ATCC PRA-265)</strain>
    </source>
</reference>
<feature type="region of interest" description="Disordered" evidence="1">
    <location>
        <begin position="530"/>
        <end position="594"/>
    </location>
</feature>
<protein>
    <submittedName>
        <fullName evidence="2">DNA polymerase phi, putative</fullName>
    </submittedName>
</protein>
<sequence length="594" mass="67382">MVDTEDINDPTRGERNQRLNAALFALGAVICSPKELNLEDAVKASCFLSFCYVEQKATRVLSANLLFRLWQRYPQVLHAEEAVEWCTFAFFYYPKLEYFRPEALQCLLRLMEMPTTPKQLPPSIVEYVSLDPLKPSVMEQLANALFRNEQVTQVHPMLHPVWKDLFDLMLKRCGAGESLQEHLTTFVHTVIVPYRRGSSDVPRRTLFQNLVMELGQIAVQSADHRERTQVLEMANKAAGYGKKISAKASTLAELKQLPVSALQEKVMDLISQYKSLKDSDLASHSNRKWILRELRNSLLVPVREGISCDYVNDAAFFFLRYGFFPPKSAGDQKMANHCIYLFAELFSFTLKGDLMRPKSTVNPREIMTLYLEKEEKGLTRYKTAVDHKKFKKARNLIVDALENSAKRSVLFYDKEDIEILLVLLFLMLSVDDASNADATLIATSVVPDLTHFFLNGSLDSLDMLYDIMMTIILRKTSPLHVLPLQSCIRRIAIGYMQKFAKFIRSEETVTILLAPLKEAFNTDSRELARLDRVKNGENEDSDSEEDDQDQRADPDEVADDESQGDSESSSDNDDDEDDESTSAGSEQSAEGGGL</sequence>
<evidence type="ECO:0000313" key="2">
    <source>
        <dbReference type="EMBL" id="CAD2218336.1"/>
    </source>
</evidence>
<dbReference type="AlphaFoldDB" id="A0A7G2CEZ0"/>
<feature type="compositionally biased region" description="Acidic residues" evidence="1">
    <location>
        <begin position="555"/>
        <end position="580"/>
    </location>
</feature>
<accession>A0A7G2CEZ0</accession>
<proteinExistence type="predicted"/>
<gene>
    <name evidence="2" type="ORF">ADEAN_000582400</name>
</gene>
<dbReference type="EMBL" id="LR877155">
    <property type="protein sequence ID" value="CAD2218336.1"/>
    <property type="molecule type" value="Genomic_DNA"/>
</dbReference>
<feature type="compositionally biased region" description="Acidic residues" evidence="1">
    <location>
        <begin position="538"/>
        <end position="548"/>
    </location>
</feature>
<evidence type="ECO:0000256" key="1">
    <source>
        <dbReference type="SAM" id="MobiDB-lite"/>
    </source>
</evidence>
<dbReference type="VEuPathDB" id="TriTrypDB:ADEAN_000582400"/>